<feature type="chain" id="PRO_5011486607" evidence="1">
    <location>
        <begin position="28"/>
        <end position="827"/>
    </location>
</feature>
<dbReference type="InterPro" id="IPR027414">
    <property type="entry name" value="GH95_N_dom"/>
</dbReference>
<dbReference type="PIRSF" id="PIRSF007663">
    <property type="entry name" value="UCP007663"/>
    <property type="match status" value="1"/>
</dbReference>
<feature type="domain" description="Glycosyl hydrolase family 95 catalytic" evidence="4">
    <location>
        <begin position="295"/>
        <end position="702"/>
    </location>
</feature>
<dbReference type="AlphaFoldDB" id="A0A1I0SBD7"/>
<dbReference type="STRING" id="29529.SAMN04488122_5802"/>
<dbReference type="Pfam" id="PF22124">
    <property type="entry name" value="Glyco_hydro_95_cat"/>
    <property type="match status" value="1"/>
</dbReference>
<protein>
    <submittedName>
        <fullName evidence="5">Alpha-L-fucosidase 2</fullName>
    </submittedName>
</protein>
<evidence type="ECO:0000313" key="6">
    <source>
        <dbReference type="Proteomes" id="UP000199310"/>
    </source>
</evidence>
<keyword evidence="6" id="KW-1185">Reference proteome</keyword>
<dbReference type="GO" id="GO:0005975">
    <property type="term" value="P:carbohydrate metabolic process"/>
    <property type="evidence" value="ECO:0007669"/>
    <property type="project" value="InterPro"/>
</dbReference>
<dbReference type="SUPFAM" id="SSF48208">
    <property type="entry name" value="Six-hairpin glycosidases"/>
    <property type="match status" value="1"/>
</dbReference>
<gene>
    <name evidence="5" type="ORF">SAMN04488122_5802</name>
</gene>
<sequence length="827" mass="91274">MINFMRRNKPAIAVCVIALMTSLPAFAQRAELKLRYDRPSGKVWEAALPVGNGRLAAMVYGNPEGELIRLNENTVWSGSPNRNDNPHALAALPEIRQLIFDGKMKEASQMAAKNIQAEKINGMCYQPVGDLQLTFPGHEQYTGYARELDLQTAVATTTYTVNGVKYTRQVLASIPDQAIIVQLTASKPGSLTFSAGMKSPQKSSVAAKGNNELVLSGISGDKDGVPGKVKFQSQVKFKTTGGKSAANGDAISITGADAVTIYISIATNFVNYADLSGDEVARTTAYMNKVWPKNFSGLLKDHIAAYQRFFNRVQLDLGTTDSVKNPTDIRVRDFRNGNDPQLVTLYFQFGRYLLIAASQPGGQPANLQGIWNPLMDPPWGSKYTININTEMNYWPAEETNLTEMHEPLIQMVKDLSVTGRETAKVMYGAGGWVTHHNTDLWRITGPVDGIYSAMWPMGGAWLSRHTWEKYLFNGDQQYLKTVYPALKGASEFYLDFLVEEPTHKWLVVSPSMSPENNPKVYPGVSIAAGATMDNQLVFDLFSNTIRAAEILQTDKALVDKMKAARDRLPPMQVGQHSQLQEWLQDLDNPNDKHRHVSHLFGLYPANQISPYRTPELFTAARNSLIQRGDVSTGWSMGWKVNLWARLLDGNHAWKLIKDQLTPAGVNKGENSGGGTYPNLFDAHPPFQIDGNYGCTAGICEMLLQSQDGDIHLLPALPEDWKKGRVSGLRARGGFEIQEMVWDNGQLSKITIRSTLGGNCRLRVPNALKENGQLKVASGNQTNAFFQIDPGAPALVSDKAKLDVLALPNTVVYDLPTQAGKTYTFVRK</sequence>
<dbReference type="FunFam" id="1.50.10.10:FF:000028">
    <property type="entry name" value="Alpha-L-fucosidase 2"/>
    <property type="match status" value="1"/>
</dbReference>
<dbReference type="Pfam" id="PF21307">
    <property type="entry name" value="Glyco_hydro_95_C"/>
    <property type="match status" value="1"/>
</dbReference>
<dbReference type="InterPro" id="IPR012341">
    <property type="entry name" value="6hp_glycosidase-like_sf"/>
</dbReference>
<dbReference type="InterPro" id="IPR008928">
    <property type="entry name" value="6-hairpin_glycosidase_sf"/>
</dbReference>
<dbReference type="Proteomes" id="UP000199310">
    <property type="component" value="Unassembled WGS sequence"/>
</dbReference>
<dbReference type="InterPro" id="IPR049053">
    <property type="entry name" value="AFCA-like_C"/>
</dbReference>
<dbReference type="EMBL" id="FOJG01000002">
    <property type="protein sequence ID" value="SEW53962.1"/>
    <property type="molecule type" value="Genomic_DNA"/>
</dbReference>
<evidence type="ECO:0000259" key="2">
    <source>
        <dbReference type="Pfam" id="PF14498"/>
    </source>
</evidence>
<dbReference type="PANTHER" id="PTHR31084:SF0">
    <property type="entry name" value="ALPHA-L-FUCOSIDASE 2"/>
    <property type="match status" value="1"/>
</dbReference>
<proteinExistence type="predicted"/>
<evidence type="ECO:0000259" key="3">
    <source>
        <dbReference type="Pfam" id="PF21307"/>
    </source>
</evidence>
<dbReference type="InterPro" id="IPR016518">
    <property type="entry name" value="Alpha-L-fucosidase"/>
</dbReference>
<evidence type="ECO:0000256" key="1">
    <source>
        <dbReference type="SAM" id="SignalP"/>
    </source>
</evidence>
<evidence type="ECO:0000259" key="4">
    <source>
        <dbReference type="Pfam" id="PF22124"/>
    </source>
</evidence>
<dbReference type="InterPro" id="IPR054363">
    <property type="entry name" value="GH95_cat"/>
</dbReference>
<name>A0A1I0SBD7_9BACT</name>
<reference evidence="6" key="1">
    <citation type="submission" date="2016-10" db="EMBL/GenBank/DDBJ databases">
        <authorList>
            <person name="Varghese N."/>
            <person name="Submissions S."/>
        </authorList>
    </citation>
    <scope>NUCLEOTIDE SEQUENCE [LARGE SCALE GENOMIC DNA]</scope>
    <source>
        <strain evidence="6">DSM 3695</strain>
    </source>
</reference>
<dbReference type="Pfam" id="PF14498">
    <property type="entry name" value="Glyco_hyd_65N_2"/>
    <property type="match status" value="1"/>
</dbReference>
<evidence type="ECO:0000313" key="5">
    <source>
        <dbReference type="EMBL" id="SEW53962.1"/>
    </source>
</evidence>
<dbReference type="PANTHER" id="PTHR31084">
    <property type="entry name" value="ALPHA-L-FUCOSIDASE 2"/>
    <property type="match status" value="1"/>
</dbReference>
<dbReference type="GO" id="GO:0004560">
    <property type="term" value="F:alpha-L-fucosidase activity"/>
    <property type="evidence" value="ECO:0007669"/>
    <property type="project" value="InterPro"/>
</dbReference>
<accession>A0A1I0SBD7</accession>
<dbReference type="Gene3D" id="1.50.10.10">
    <property type="match status" value="1"/>
</dbReference>
<keyword evidence="1" id="KW-0732">Signal</keyword>
<organism evidence="5 6">
    <name type="scientific">Chitinophaga arvensicola</name>
    <dbReference type="NCBI Taxonomy" id="29529"/>
    <lineage>
        <taxon>Bacteria</taxon>
        <taxon>Pseudomonadati</taxon>
        <taxon>Bacteroidota</taxon>
        <taxon>Chitinophagia</taxon>
        <taxon>Chitinophagales</taxon>
        <taxon>Chitinophagaceae</taxon>
        <taxon>Chitinophaga</taxon>
    </lineage>
</organism>
<feature type="domain" description="Glycosyl hydrolase family 95 N-terminal" evidence="2">
    <location>
        <begin position="34"/>
        <end position="271"/>
    </location>
</feature>
<feature type="signal peptide" evidence="1">
    <location>
        <begin position="1"/>
        <end position="27"/>
    </location>
</feature>
<feature type="domain" description="Alpha fucosidase A-like C-terminal" evidence="3">
    <location>
        <begin position="704"/>
        <end position="773"/>
    </location>
</feature>